<feature type="domain" description="HTH lysR-type" evidence="5">
    <location>
        <begin position="5"/>
        <end position="62"/>
    </location>
</feature>
<dbReference type="RefSeq" id="WP_121839191.1">
    <property type="nucleotide sequence ID" value="NZ_ML014781.1"/>
</dbReference>
<dbReference type="Pfam" id="PF00126">
    <property type="entry name" value="HTH_1"/>
    <property type="match status" value="1"/>
</dbReference>
<dbReference type="GO" id="GO:0003677">
    <property type="term" value="F:DNA binding"/>
    <property type="evidence" value="ECO:0007669"/>
    <property type="project" value="UniProtKB-KW"/>
</dbReference>
<gene>
    <name evidence="6" type="ORF">D5018_11705</name>
</gene>
<dbReference type="InterPro" id="IPR011991">
    <property type="entry name" value="ArsR-like_HTH"/>
</dbReference>
<keyword evidence="7" id="KW-1185">Reference proteome</keyword>
<comment type="similarity">
    <text evidence="1">Belongs to the LysR transcriptional regulatory family.</text>
</comment>
<keyword evidence="4" id="KW-0804">Transcription</keyword>
<dbReference type="InterPro" id="IPR000847">
    <property type="entry name" value="LysR_HTH_N"/>
</dbReference>
<dbReference type="InterPro" id="IPR050389">
    <property type="entry name" value="LysR-type_TF"/>
</dbReference>
<sequence length="307" mass="35556">MNQTFDLNLLKVLDVLLEEKSVTQTAKRLHVTQSAVSKHLARLREMFSDPLLIRSGKSLKATPKALSLAVQIKSILHDINQLTEIEHFEPSTCSRRFRFDMIEVSYAAILPEFMPPLLSSAPEIKLDIQTWNAQTMKRLLNCETDFAVRCLECDPRSRNHISSLPDELEYAELCRDHAICIVRNHHPILQSKRSMEDFFSLKHIQVTGGGNRHWLYDEVLTQKGINRETVIEMPDFHGALRLCERSDLLLYAPYHQVKDMIKGYDVTVIDIPIEMEPGIFVLIWNRYFNNDPAHQWVRKHIVETVSL</sequence>
<evidence type="ECO:0000256" key="3">
    <source>
        <dbReference type="ARBA" id="ARBA00023125"/>
    </source>
</evidence>
<protein>
    <submittedName>
        <fullName evidence="6">LysR family transcriptional regulator</fullName>
    </submittedName>
</protein>
<dbReference type="PANTHER" id="PTHR30118">
    <property type="entry name" value="HTH-TYPE TRANSCRIPTIONAL REGULATOR LEUO-RELATED"/>
    <property type="match status" value="1"/>
</dbReference>
<dbReference type="EMBL" id="QZEI01000032">
    <property type="protein sequence ID" value="RLV59528.1"/>
    <property type="molecule type" value="Genomic_DNA"/>
</dbReference>
<dbReference type="CDD" id="cd00090">
    <property type="entry name" value="HTH_ARSR"/>
    <property type="match status" value="1"/>
</dbReference>
<evidence type="ECO:0000313" key="7">
    <source>
        <dbReference type="Proteomes" id="UP000281474"/>
    </source>
</evidence>
<dbReference type="Pfam" id="PF03466">
    <property type="entry name" value="LysR_substrate"/>
    <property type="match status" value="1"/>
</dbReference>
<dbReference type="InterPro" id="IPR005119">
    <property type="entry name" value="LysR_subst-bd"/>
</dbReference>
<dbReference type="Proteomes" id="UP000281474">
    <property type="component" value="Unassembled WGS sequence"/>
</dbReference>
<reference evidence="6 7" key="1">
    <citation type="submission" date="2018-09" db="EMBL/GenBank/DDBJ databases">
        <title>Phylogeny of the Shewanellaceae, and recommendation for two new genera, Pseudoshewanella and Parashewanella.</title>
        <authorList>
            <person name="Wang G."/>
        </authorList>
    </citation>
    <scope>NUCLEOTIDE SEQUENCE [LARGE SCALE GENOMIC DNA]</scope>
    <source>
        <strain evidence="6 7">C51</strain>
    </source>
</reference>
<dbReference type="OrthoDB" id="8893795at2"/>
<dbReference type="AlphaFoldDB" id="A0A3L8PYI4"/>
<dbReference type="PANTHER" id="PTHR30118:SF7">
    <property type="entry name" value="TRANSCRIPTIONAL REGULATOR LYSR FAMILY"/>
    <property type="match status" value="1"/>
</dbReference>
<dbReference type="Gene3D" id="3.40.190.10">
    <property type="entry name" value="Periplasmic binding protein-like II"/>
    <property type="match status" value="2"/>
</dbReference>
<dbReference type="InterPro" id="IPR036388">
    <property type="entry name" value="WH-like_DNA-bd_sf"/>
</dbReference>
<accession>A0A3L8PYI4</accession>
<proteinExistence type="inferred from homology"/>
<keyword evidence="3" id="KW-0238">DNA-binding</keyword>
<organism evidence="6 7">
    <name type="scientific">Parashewanella curva</name>
    <dbReference type="NCBI Taxonomy" id="2338552"/>
    <lineage>
        <taxon>Bacteria</taxon>
        <taxon>Pseudomonadati</taxon>
        <taxon>Pseudomonadota</taxon>
        <taxon>Gammaproteobacteria</taxon>
        <taxon>Alteromonadales</taxon>
        <taxon>Shewanellaceae</taxon>
        <taxon>Parashewanella</taxon>
    </lineage>
</organism>
<dbReference type="InterPro" id="IPR037402">
    <property type="entry name" value="YidZ_PBP2"/>
</dbReference>
<dbReference type="PROSITE" id="PS50931">
    <property type="entry name" value="HTH_LYSR"/>
    <property type="match status" value="1"/>
</dbReference>
<dbReference type="SUPFAM" id="SSF53850">
    <property type="entry name" value="Periplasmic binding protein-like II"/>
    <property type="match status" value="1"/>
</dbReference>
<evidence type="ECO:0000256" key="4">
    <source>
        <dbReference type="ARBA" id="ARBA00023163"/>
    </source>
</evidence>
<dbReference type="PRINTS" id="PR00039">
    <property type="entry name" value="HTHLYSR"/>
</dbReference>
<evidence type="ECO:0000256" key="1">
    <source>
        <dbReference type="ARBA" id="ARBA00009437"/>
    </source>
</evidence>
<comment type="caution">
    <text evidence="6">The sequence shown here is derived from an EMBL/GenBank/DDBJ whole genome shotgun (WGS) entry which is preliminary data.</text>
</comment>
<evidence type="ECO:0000313" key="6">
    <source>
        <dbReference type="EMBL" id="RLV59528.1"/>
    </source>
</evidence>
<dbReference type="InterPro" id="IPR036390">
    <property type="entry name" value="WH_DNA-bd_sf"/>
</dbReference>
<evidence type="ECO:0000256" key="2">
    <source>
        <dbReference type="ARBA" id="ARBA00023015"/>
    </source>
</evidence>
<name>A0A3L8PYI4_9GAMM</name>
<dbReference type="Gene3D" id="1.10.10.10">
    <property type="entry name" value="Winged helix-like DNA-binding domain superfamily/Winged helix DNA-binding domain"/>
    <property type="match status" value="1"/>
</dbReference>
<dbReference type="GO" id="GO:0003700">
    <property type="term" value="F:DNA-binding transcription factor activity"/>
    <property type="evidence" value="ECO:0007669"/>
    <property type="project" value="InterPro"/>
</dbReference>
<dbReference type="CDD" id="cd08417">
    <property type="entry name" value="PBP2_Nitroaromatics_like"/>
    <property type="match status" value="1"/>
</dbReference>
<dbReference type="SUPFAM" id="SSF46785">
    <property type="entry name" value="Winged helix' DNA-binding domain"/>
    <property type="match status" value="1"/>
</dbReference>
<keyword evidence="2" id="KW-0805">Transcription regulation</keyword>
<evidence type="ECO:0000259" key="5">
    <source>
        <dbReference type="PROSITE" id="PS50931"/>
    </source>
</evidence>